<accession>A0A415PHZ7</accession>
<proteinExistence type="predicted"/>
<gene>
    <name evidence="1" type="ORF">DWZ83_04865</name>
</gene>
<evidence type="ECO:0000313" key="1">
    <source>
        <dbReference type="EMBL" id="RHM12269.1"/>
    </source>
</evidence>
<name>A0A415PHZ7_9FIRM</name>
<sequence length="102" mass="12005">MKDILHKEQLMSYAEQLLAPAQVEEIELSEVISDAHGDTHIWEITCDTMEEYWLIEQDSPCALFRKSGIYALARHAYEAYLEQLEHKDIRSELNDRQQYMTS</sequence>
<dbReference type="AlphaFoldDB" id="A0A415PHZ7"/>
<reference evidence="1 2" key="1">
    <citation type="submission" date="2018-08" db="EMBL/GenBank/DDBJ databases">
        <title>A genome reference for cultivated species of the human gut microbiota.</title>
        <authorList>
            <person name="Zou Y."/>
            <person name="Xue W."/>
            <person name="Luo G."/>
        </authorList>
    </citation>
    <scope>NUCLEOTIDE SEQUENCE [LARGE SCALE GENOMIC DNA]</scope>
    <source>
        <strain evidence="1 2">AF35-6BH</strain>
    </source>
</reference>
<keyword evidence="2" id="KW-1185">Reference proteome</keyword>
<evidence type="ECO:0000313" key="2">
    <source>
        <dbReference type="Proteomes" id="UP000284868"/>
    </source>
</evidence>
<protein>
    <submittedName>
        <fullName evidence="1">Uncharacterized protein</fullName>
    </submittedName>
</protein>
<dbReference type="Proteomes" id="UP000284868">
    <property type="component" value="Unassembled WGS sequence"/>
</dbReference>
<dbReference type="RefSeq" id="WP_118365492.1">
    <property type="nucleotide sequence ID" value="NZ_CAJKGD010000018.1"/>
</dbReference>
<organism evidence="1 2">
    <name type="scientific">Amedibacillus dolichus</name>
    <dbReference type="NCBI Taxonomy" id="31971"/>
    <lineage>
        <taxon>Bacteria</taxon>
        <taxon>Bacillati</taxon>
        <taxon>Bacillota</taxon>
        <taxon>Erysipelotrichia</taxon>
        <taxon>Erysipelotrichales</taxon>
        <taxon>Erysipelotrichaceae</taxon>
        <taxon>Amedibacillus</taxon>
    </lineage>
</organism>
<dbReference type="EMBL" id="QRPK01000017">
    <property type="protein sequence ID" value="RHM12269.1"/>
    <property type="molecule type" value="Genomic_DNA"/>
</dbReference>
<dbReference type="OrthoDB" id="1650582at2"/>
<comment type="caution">
    <text evidence="1">The sequence shown here is derived from an EMBL/GenBank/DDBJ whole genome shotgun (WGS) entry which is preliminary data.</text>
</comment>